<dbReference type="KEGG" id="mabb:MASS_1561"/>
<dbReference type="Proteomes" id="UP000013961">
    <property type="component" value="Chromosome"/>
</dbReference>
<name>A0AB33A8T0_9MYCO</name>
<dbReference type="InterPro" id="IPR003615">
    <property type="entry name" value="HNH_nuc"/>
</dbReference>
<dbReference type="Pfam" id="PF13392">
    <property type="entry name" value="HNH_3"/>
    <property type="match status" value="1"/>
</dbReference>
<reference evidence="2 3" key="1">
    <citation type="journal article" date="2013" name="Genome Announc.">
        <title>Complete Genome Sequence of Mycobacterium massiliense Clinical Strain Asan 50594, Belonging to the Type II Genotype.</title>
        <authorList>
            <person name="Kim B.J."/>
            <person name="Kim B.R."/>
            <person name="Hong S.H."/>
            <person name="Seok S.H."/>
            <person name="Kook Y.H."/>
            <person name="Kim B.J."/>
        </authorList>
    </citation>
    <scope>NUCLEOTIDE SEQUENCE [LARGE SCALE GENOMIC DNA]</scope>
    <source>
        <strain evidence="2 3">50594</strain>
    </source>
</reference>
<evidence type="ECO:0000313" key="3">
    <source>
        <dbReference type="Proteomes" id="UP000013961"/>
    </source>
</evidence>
<feature type="domain" description="HNH nuclease" evidence="1">
    <location>
        <begin position="49"/>
        <end position="91"/>
    </location>
</feature>
<dbReference type="InterPro" id="IPR044930">
    <property type="entry name" value="Homing_endonuclease_His-Me"/>
</dbReference>
<dbReference type="SUPFAM" id="SSF54060">
    <property type="entry name" value="His-Me finger endonucleases"/>
    <property type="match status" value="1"/>
</dbReference>
<sequence length="163" mass="18908">MADYTTLPPNPKELIRSRSHETASGCWEWNRKSKRRYPRLMVQGIGYDAHRLSYQVFNGPIGDLYVCHTCDNPQCVNPAHLFVGTHADNMRDMADKERSSREFRNPKCKLSDDDVRKIRYMHKRGFPLSWITAEFPHVSKDYIRQVAHKYPTADGVARRAKAG</sequence>
<evidence type="ECO:0000313" key="2">
    <source>
        <dbReference type="EMBL" id="AGM28163.1"/>
    </source>
</evidence>
<dbReference type="Gene3D" id="3.90.75.10">
    <property type="entry name" value="Homing Intron 3 (I-ppo) Encoded Endonuclease, Chain A"/>
    <property type="match status" value="1"/>
</dbReference>
<organism evidence="2 3">
    <name type="scientific">Mycobacteroides abscessus subsp. bolletii 50594</name>
    <dbReference type="NCBI Taxonomy" id="1303024"/>
    <lineage>
        <taxon>Bacteria</taxon>
        <taxon>Bacillati</taxon>
        <taxon>Actinomycetota</taxon>
        <taxon>Actinomycetes</taxon>
        <taxon>Mycobacteriales</taxon>
        <taxon>Mycobacteriaceae</taxon>
        <taxon>Mycobacteroides</taxon>
        <taxon>Mycobacteroides abscessus</taxon>
    </lineage>
</organism>
<accession>A0AB33A8T0</accession>
<dbReference type="AlphaFoldDB" id="A0AB33A8T0"/>
<protein>
    <recommendedName>
        <fullName evidence="1">HNH nuclease domain-containing protein</fullName>
    </recommendedName>
</protein>
<dbReference type="EMBL" id="CP004374">
    <property type="protein sequence ID" value="AGM28163.1"/>
    <property type="molecule type" value="Genomic_DNA"/>
</dbReference>
<dbReference type="GO" id="GO:0004519">
    <property type="term" value="F:endonuclease activity"/>
    <property type="evidence" value="ECO:0007669"/>
    <property type="project" value="InterPro"/>
</dbReference>
<gene>
    <name evidence="2" type="ORF">MASS_1561</name>
</gene>
<dbReference type="InterPro" id="IPR044925">
    <property type="entry name" value="His-Me_finger_sf"/>
</dbReference>
<evidence type="ECO:0000259" key="1">
    <source>
        <dbReference type="Pfam" id="PF13392"/>
    </source>
</evidence>
<proteinExistence type="predicted"/>